<feature type="region of interest" description="Disordered" evidence="1">
    <location>
        <begin position="1"/>
        <end position="33"/>
    </location>
</feature>
<dbReference type="AlphaFoldDB" id="A0A1I6GKD2"/>
<dbReference type="STRING" id="555875.SAMN04488124_1161"/>
<keyword evidence="2" id="KW-0812">Transmembrane</keyword>
<accession>A0A1I6GKD2</accession>
<organism evidence="3 4">
    <name type="scientific">Halogeometricum limi</name>
    <dbReference type="NCBI Taxonomy" id="555875"/>
    <lineage>
        <taxon>Archaea</taxon>
        <taxon>Methanobacteriati</taxon>
        <taxon>Methanobacteriota</taxon>
        <taxon>Stenosarchaea group</taxon>
        <taxon>Halobacteria</taxon>
        <taxon>Halobacteriales</taxon>
        <taxon>Haloferacaceae</taxon>
        <taxon>Halogeometricum</taxon>
    </lineage>
</organism>
<feature type="transmembrane region" description="Helical" evidence="2">
    <location>
        <begin position="62"/>
        <end position="81"/>
    </location>
</feature>
<dbReference type="EMBL" id="FOYS01000002">
    <property type="protein sequence ID" value="SFR42517.1"/>
    <property type="molecule type" value="Genomic_DNA"/>
</dbReference>
<evidence type="ECO:0000256" key="1">
    <source>
        <dbReference type="SAM" id="MobiDB-lite"/>
    </source>
</evidence>
<evidence type="ECO:0000313" key="4">
    <source>
        <dbReference type="Proteomes" id="UP000243250"/>
    </source>
</evidence>
<evidence type="ECO:0000313" key="3">
    <source>
        <dbReference type="EMBL" id="SFR42517.1"/>
    </source>
</evidence>
<proteinExistence type="predicted"/>
<reference evidence="4" key="1">
    <citation type="submission" date="2016-10" db="EMBL/GenBank/DDBJ databases">
        <authorList>
            <person name="Varghese N."/>
            <person name="Submissions S."/>
        </authorList>
    </citation>
    <scope>NUCLEOTIDE SEQUENCE [LARGE SCALE GENOMIC DNA]</scope>
    <source>
        <strain evidence="4">CGMCC 1.8711</strain>
    </source>
</reference>
<dbReference type="Proteomes" id="UP000243250">
    <property type="component" value="Unassembled WGS sequence"/>
</dbReference>
<feature type="transmembrane region" description="Helical" evidence="2">
    <location>
        <begin position="36"/>
        <end position="56"/>
    </location>
</feature>
<keyword evidence="4" id="KW-1185">Reference proteome</keyword>
<sequence>MSRHTSDEHDSTRTHHIPRAMSPETRAARDARDAPAAVVQVGLAAGIVAAVVVASFPAVAATGVAAVVVGMAVTTVGRAVHRAAERETTVRVPGAGVEVTVARSSRD</sequence>
<evidence type="ECO:0000256" key="2">
    <source>
        <dbReference type="SAM" id="Phobius"/>
    </source>
</evidence>
<dbReference type="RefSeq" id="WP_245758314.1">
    <property type="nucleotide sequence ID" value="NZ_FOYS01000002.1"/>
</dbReference>
<keyword evidence="2" id="KW-1133">Transmembrane helix</keyword>
<feature type="compositionally biased region" description="Basic and acidic residues" evidence="1">
    <location>
        <begin position="1"/>
        <end position="13"/>
    </location>
</feature>
<name>A0A1I6GKD2_9EURY</name>
<keyword evidence="2" id="KW-0472">Membrane</keyword>
<protein>
    <submittedName>
        <fullName evidence="3">Uncharacterized protein</fullName>
    </submittedName>
</protein>
<gene>
    <name evidence="3" type="ORF">SAMN04488124_1161</name>
</gene>